<evidence type="ECO:0000313" key="13">
    <source>
        <dbReference type="Proteomes" id="UP000198611"/>
    </source>
</evidence>
<comment type="catalytic activity">
    <reaction evidence="8">
        <text>(6R)-5,10-methylene-5,6,7,8-tetrahydrofolate + 3-methyl-2-oxobutanoate + H2O = 2-dehydropantoate + (6S)-5,6,7,8-tetrahydrofolate</text>
        <dbReference type="Rhea" id="RHEA:11824"/>
        <dbReference type="ChEBI" id="CHEBI:11561"/>
        <dbReference type="ChEBI" id="CHEBI:11851"/>
        <dbReference type="ChEBI" id="CHEBI:15377"/>
        <dbReference type="ChEBI" id="CHEBI:15636"/>
        <dbReference type="ChEBI" id="CHEBI:57453"/>
        <dbReference type="EC" id="2.1.2.11"/>
    </reaction>
</comment>
<name>A0A1I1QPZ7_9GAMM</name>
<dbReference type="NCBIfam" id="TIGR00222">
    <property type="entry name" value="panB"/>
    <property type="match status" value="1"/>
</dbReference>
<dbReference type="UniPathway" id="UPA00028">
    <property type="reaction ID" value="UER00003"/>
</dbReference>
<evidence type="ECO:0000256" key="1">
    <source>
        <dbReference type="ARBA" id="ARBA00005033"/>
    </source>
</evidence>
<keyword evidence="4 8" id="KW-0566">Pantothenate biosynthesis</keyword>
<organism evidence="12 13">
    <name type="scientific">Thiohalospira halophila DSM 15071</name>
    <dbReference type="NCBI Taxonomy" id="1123397"/>
    <lineage>
        <taxon>Bacteria</taxon>
        <taxon>Pseudomonadati</taxon>
        <taxon>Pseudomonadota</taxon>
        <taxon>Gammaproteobacteria</taxon>
        <taxon>Thiohalospirales</taxon>
        <taxon>Thiohalospiraceae</taxon>
        <taxon>Thiohalospira</taxon>
    </lineage>
</organism>
<dbReference type="InterPro" id="IPR003700">
    <property type="entry name" value="Pantoate_hydroxy_MeTrfase"/>
</dbReference>
<keyword evidence="12" id="KW-0489">Methyltransferase</keyword>
<dbReference type="Proteomes" id="UP000198611">
    <property type="component" value="Unassembled WGS sequence"/>
</dbReference>
<keyword evidence="8" id="KW-0963">Cytoplasm</keyword>
<comment type="pathway">
    <text evidence="1 8">Cofactor biosynthesis; (R)-pantothenate biosynthesis; (R)-pantoate from 3-methyl-2-oxobutanoate: step 1/2.</text>
</comment>
<evidence type="ECO:0000256" key="3">
    <source>
        <dbReference type="ARBA" id="ARBA00011424"/>
    </source>
</evidence>
<dbReference type="InterPro" id="IPR040442">
    <property type="entry name" value="Pyrv_kinase-like_dom_sf"/>
</dbReference>
<dbReference type="PIRSF" id="PIRSF000388">
    <property type="entry name" value="Pantoate_hydroxy_MeTrfase"/>
    <property type="match status" value="1"/>
</dbReference>
<dbReference type="GO" id="GO:0000287">
    <property type="term" value="F:magnesium ion binding"/>
    <property type="evidence" value="ECO:0007669"/>
    <property type="project" value="TreeGrafter"/>
</dbReference>
<feature type="binding site" evidence="8 10">
    <location>
        <position position="113"/>
    </location>
    <ligand>
        <name>3-methyl-2-oxobutanoate</name>
        <dbReference type="ChEBI" id="CHEBI:11851"/>
    </ligand>
</feature>
<dbReference type="FunFam" id="3.20.20.60:FF:000003">
    <property type="entry name" value="3-methyl-2-oxobutanoate hydroxymethyltransferase"/>
    <property type="match status" value="1"/>
</dbReference>
<dbReference type="Gene3D" id="3.20.20.60">
    <property type="entry name" value="Phosphoenolpyruvate-binding domains"/>
    <property type="match status" value="1"/>
</dbReference>
<feature type="binding site" evidence="8 11">
    <location>
        <position position="45"/>
    </location>
    <ligand>
        <name>Mg(2+)</name>
        <dbReference type="ChEBI" id="CHEBI:18420"/>
    </ligand>
</feature>
<gene>
    <name evidence="8" type="primary">panB</name>
    <name evidence="12" type="ORF">SAMN05660831_01221</name>
</gene>
<dbReference type="CDD" id="cd06557">
    <property type="entry name" value="KPHMT-like"/>
    <property type="match status" value="1"/>
</dbReference>
<feature type="binding site" evidence="8 11">
    <location>
        <position position="84"/>
    </location>
    <ligand>
        <name>Mg(2+)</name>
        <dbReference type="ChEBI" id="CHEBI:18420"/>
    </ligand>
</feature>
<dbReference type="GO" id="GO:0003864">
    <property type="term" value="F:3-methyl-2-oxobutanoate hydroxymethyltransferase activity"/>
    <property type="evidence" value="ECO:0007669"/>
    <property type="project" value="UniProtKB-UniRule"/>
</dbReference>
<keyword evidence="8 11" id="KW-0460">Magnesium</keyword>
<evidence type="ECO:0000313" key="12">
    <source>
        <dbReference type="EMBL" id="SFD24196.1"/>
    </source>
</evidence>
<evidence type="ECO:0000256" key="2">
    <source>
        <dbReference type="ARBA" id="ARBA00008676"/>
    </source>
</evidence>
<dbReference type="AlphaFoldDB" id="A0A1I1QPZ7"/>
<keyword evidence="5 8" id="KW-0808">Transferase</keyword>
<dbReference type="EC" id="2.1.2.11" evidence="8"/>
<dbReference type="Pfam" id="PF02548">
    <property type="entry name" value="Pantoate_transf"/>
    <property type="match status" value="1"/>
</dbReference>
<evidence type="ECO:0000256" key="4">
    <source>
        <dbReference type="ARBA" id="ARBA00022655"/>
    </source>
</evidence>
<feature type="binding site" evidence="8 11">
    <location>
        <position position="115"/>
    </location>
    <ligand>
        <name>Mg(2+)</name>
        <dbReference type="ChEBI" id="CHEBI:18420"/>
    </ligand>
</feature>
<comment type="subunit">
    <text evidence="3 8">Homodecamer; pentamer of dimers.</text>
</comment>
<evidence type="ECO:0000256" key="7">
    <source>
        <dbReference type="ARBA" id="ARBA00056497"/>
    </source>
</evidence>
<comment type="subcellular location">
    <subcellularLocation>
        <location evidence="8">Cytoplasm</location>
    </subcellularLocation>
</comment>
<sequence length="265" mass="27174">MAMPSLAQLRRLKERGEPVATLTAYDASFAARMDEAGVDLLLVGDSLGMVVQGFETTVPVTLDAMVHHTAAVRRGSGQRPVIADLPFLTFGDPATALNAAGRLMQEGGAHGVKLEGGGPVVEIVAELTRQGVPVCAHLGLLPQTVFKLGGYRVQGRGEEAGEALLAEARALEEAGADLLVLEAVPAEVAGKVRRALTIPVIGIGAGPDCDGQVLVAYDALGLTPGGGPAFSRDFLAATGSIPAALAEYVRAVKAGDFPGPEHTLA</sequence>
<dbReference type="HAMAP" id="MF_00156">
    <property type="entry name" value="PanB"/>
    <property type="match status" value="1"/>
</dbReference>
<protein>
    <recommendedName>
        <fullName evidence="8">3-methyl-2-oxobutanoate hydroxymethyltransferase</fullName>
        <ecNumber evidence="8">2.1.2.11</ecNumber>
    </recommendedName>
    <alternativeName>
        <fullName evidence="8">Ketopantoate hydroxymethyltransferase</fullName>
        <shortName evidence="8">KPHMT</shortName>
    </alternativeName>
</protein>
<dbReference type="GO" id="GO:0008168">
    <property type="term" value="F:methyltransferase activity"/>
    <property type="evidence" value="ECO:0007669"/>
    <property type="project" value="UniProtKB-KW"/>
</dbReference>
<comment type="similarity">
    <text evidence="2 8">Belongs to the PanB family.</text>
</comment>
<dbReference type="GO" id="GO:0015940">
    <property type="term" value="P:pantothenate biosynthetic process"/>
    <property type="evidence" value="ECO:0007669"/>
    <property type="project" value="UniProtKB-UniRule"/>
</dbReference>
<accession>A0A1I1QPZ7</accession>
<dbReference type="GO" id="GO:0032259">
    <property type="term" value="P:methylation"/>
    <property type="evidence" value="ECO:0007669"/>
    <property type="project" value="UniProtKB-KW"/>
</dbReference>
<evidence type="ECO:0000256" key="5">
    <source>
        <dbReference type="ARBA" id="ARBA00022679"/>
    </source>
</evidence>
<dbReference type="PANTHER" id="PTHR20881">
    <property type="entry name" value="3-METHYL-2-OXOBUTANOATE HYDROXYMETHYLTRANSFERASE"/>
    <property type="match status" value="1"/>
</dbReference>
<feature type="active site" description="Proton acceptor" evidence="8 9">
    <location>
        <position position="182"/>
    </location>
</feature>
<keyword evidence="13" id="KW-1185">Reference proteome</keyword>
<comment type="function">
    <text evidence="7 8">Catalyzes the reversible reaction in which hydroxymethyl group from 5,10-methylenetetrahydrofolate is transferred onto alpha-ketoisovalerate to form ketopantoate.</text>
</comment>
<comment type="cofactor">
    <cofactor evidence="8 11">
        <name>Mg(2+)</name>
        <dbReference type="ChEBI" id="CHEBI:18420"/>
    </cofactor>
    <text evidence="8 11">Binds 1 Mg(2+) ion per subunit.</text>
</comment>
<keyword evidence="6 8" id="KW-0479">Metal-binding</keyword>
<evidence type="ECO:0000256" key="9">
    <source>
        <dbReference type="PIRSR" id="PIRSR000388-1"/>
    </source>
</evidence>
<dbReference type="RefSeq" id="WP_093427882.1">
    <property type="nucleotide sequence ID" value="NZ_FOMJ01000003.1"/>
</dbReference>
<dbReference type="SUPFAM" id="SSF51621">
    <property type="entry name" value="Phosphoenolpyruvate/pyruvate domain"/>
    <property type="match status" value="1"/>
</dbReference>
<dbReference type="PANTHER" id="PTHR20881:SF0">
    <property type="entry name" value="3-METHYL-2-OXOBUTANOATE HYDROXYMETHYLTRANSFERASE"/>
    <property type="match status" value="1"/>
</dbReference>
<evidence type="ECO:0000256" key="10">
    <source>
        <dbReference type="PIRSR" id="PIRSR000388-2"/>
    </source>
</evidence>
<proteinExistence type="inferred from homology"/>
<feature type="binding site" evidence="8 10">
    <location>
        <position position="84"/>
    </location>
    <ligand>
        <name>3-methyl-2-oxobutanoate</name>
        <dbReference type="ChEBI" id="CHEBI:11851"/>
    </ligand>
</feature>
<evidence type="ECO:0000256" key="11">
    <source>
        <dbReference type="PIRSR" id="PIRSR000388-3"/>
    </source>
</evidence>
<evidence type="ECO:0000256" key="8">
    <source>
        <dbReference type="HAMAP-Rule" id="MF_00156"/>
    </source>
</evidence>
<dbReference type="OrthoDB" id="9781789at2"/>
<dbReference type="InterPro" id="IPR015813">
    <property type="entry name" value="Pyrv/PenolPyrv_kinase-like_dom"/>
</dbReference>
<dbReference type="NCBIfam" id="NF001452">
    <property type="entry name" value="PRK00311.1"/>
    <property type="match status" value="1"/>
</dbReference>
<dbReference type="STRING" id="1123397.SAMN05660831_01221"/>
<feature type="binding site" evidence="8 10">
    <location>
        <begin position="45"/>
        <end position="46"/>
    </location>
    <ligand>
        <name>3-methyl-2-oxobutanoate</name>
        <dbReference type="ChEBI" id="CHEBI:11851"/>
    </ligand>
</feature>
<dbReference type="GO" id="GO:0005737">
    <property type="term" value="C:cytoplasm"/>
    <property type="evidence" value="ECO:0007669"/>
    <property type="project" value="UniProtKB-SubCell"/>
</dbReference>
<evidence type="ECO:0000256" key="6">
    <source>
        <dbReference type="ARBA" id="ARBA00022723"/>
    </source>
</evidence>
<reference evidence="12 13" key="1">
    <citation type="submission" date="2016-10" db="EMBL/GenBank/DDBJ databases">
        <authorList>
            <person name="de Groot N.N."/>
        </authorList>
    </citation>
    <scope>NUCLEOTIDE SEQUENCE [LARGE SCALE GENOMIC DNA]</scope>
    <source>
        <strain evidence="12 13">HL3</strain>
    </source>
</reference>
<dbReference type="EMBL" id="FOMJ01000003">
    <property type="protein sequence ID" value="SFD24196.1"/>
    <property type="molecule type" value="Genomic_DNA"/>
</dbReference>